<keyword evidence="2" id="KW-0808">Transferase</keyword>
<comment type="caution">
    <text evidence="4">The sequence shown here is derived from an EMBL/GenBank/DDBJ whole genome shotgun (WGS) entry which is preliminary data.</text>
</comment>
<dbReference type="InterPro" id="IPR050362">
    <property type="entry name" value="Cation-dep_OMT"/>
</dbReference>
<accession>A0ABU4WRT9</accession>
<dbReference type="SUPFAM" id="SSF53335">
    <property type="entry name" value="S-adenosyl-L-methionine-dependent methyltransferases"/>
    <property type="match status" value="1"/>
</dbReference>
<dbReference type="Gene3D" id="3.40.50.150">
    <property type="entry name" value="Vaccinia Virus protein VP39"/>
    <property type="match status" value="1"/>
</dbReference>
<dbReference type="Pfam" id="PF01596">
    <property type="entry name" value="Methyltransf_3"/>
    <property type="match status" value="1"/>
</dbReference>
<sequence length="194" mass="22116">MSEIKELEQYAMEHGVPIIQDEGLELLKQKIIEYDCHSFLEIGTAIGRTALVIANLVDPMRVVTIERDPQMIEQARSHFQDHANIQLIEGDALEVPLPKGPFDCIFIDAAKAQYIRFFTKFCPLLSENGIIVSDNMNFHGLVDHPELTHNRNTKALVRKIRGYREFLMALSDYETKLYDQGDGIAITKRKKGKS</sequence>
<name>A0ABU4WRT9_9FIRM</name>
<evidence type="ECO:0000256" key="3">
    <source>
        <dbReference type="ARBA" id="ARBA00022691"/>
    </source>
</evidence>
<dbReference type="PROSITE" id="PS51682">
    <property type="entry name" value="SAM_OMT_I"/>
    <property type="match status" value="1"/>
</dbReference>
<dbReference type="RefSeq" id="WP_320326341.1">
    <property type="nucleotide sequence ID" value="NZ_JALBUS010000017.1"/>
</dbReference>
<evidence type="ECO:0000256" key="2">
    <source>
        <dbReference type="ARBA" id="ARBA00022679"/>
    </source>
</evidence>
<organism evidence="4 5">
    <name type="scientific">Absicoccus intestinalis</name>
    <dbReference type="NCBI Taxonomy" id="2926319"/>
    <lineage>
        <taxon>Bacteria</taxon>
        <taxon>Bacillati</taxon>
        <taxon>Bacillota</taxon>
        <taxon>Erysipelotrichia</taxon>
        <taxon>Erysipelotrichales</taxon>
        <taxon>Erysipelotrichaceae</taxon>
        <taxon>Absicoccus</taxon>
    </lineage>
</organism>
<proteinExistence type="predicted"/>
<dbReference type="PANTHER" id="PTHR10509">
    <property type="entry name" value="O-METHYLTRANSFERASE-RELATED"/>
    <property type="match status" value="1"/>
</dbReference>
<evidence type="ECO:0000256" key="1">
    <source>
        <dbReference type="ARBA" id="ARBA00022603"/>
    </source>
</evidence>
<dbReference type="PANTHER" id="PTHR10509:SF14">
    <property type="entry name" value="CAFFEOYL-COA O-METHYLTRANSFERASE 3-RELATED"/>
    <property type="match status" value="1"/>
</dbReference>
<evidence type="ECO:0000313" key="5">
    <source>
        <dbReference type="Proteomes" id="UP001285244"/>
    </source>
</evidence>
<gene>
    <name evidence="4" type="ORF">MOZ64_09640</name>
</gene>
<keyword evidence="5" id="KW-1185">Reference proteome</keyword>
<dbReference type="InterPro" id="IPR029063">
    <property type="entry name" value="SAM-dependent_MTases_sf"/>
</dbReference>
<evidence type="ECO:0000313" key="4">
    <source>
        <dbReference type="EMBL" id="MDX8418094.1"/>
    </source>
</evidence>
<protein>
    <submittedName>
        <fullName evidence="4">O-methyltransferase</fullName>
    </submittedName>
</protein>
<keyword evidence="3" id="KW-0949">S-adenosyl-L-methionine</keyword>
<keyword evidence="1" id="KW-0489">Methyltransferase</keyword>
<dbReference type="CDD" id="cd02440">
    <property type="entry name" value="AdoMet_MTases"/>
    <property type="match status" value="1"/>
</dbReference>
<dbReference type="EMBL" id="JALBUS010000017">
    <property type="protein sequence ID" value="MDX8418094.1"/>
    <property type="molecule type" value="Genomic_DNA"/>
</dbReference>
<dbReference type="InterPro" id="IPR002935">
    <property type="entry name" value="SAM_O-MeTrfase"/>
</dbReference>
<dbReference type="Proteomes" id="UP001285244">
    <property type="component" value="Unassembled WGS sequence"/>
</dbReference>
<reference evidence="4 5" key="1">
    <citation type="submission" date="2022-03" db="EMBL/GenBank/DDBJ databases">
        <title>Novel taxa within the pig intestine.</title>
        <authorList>
            <person name="Wylensek D."/>
            <person name="Bishof K."/>
            <person name="Afrizal A."/>
            <person name="Clavel T."/>
        </authorList>
    </citation>
    <scope>NUCLEOTIDE SEQUENCE [LARGE SCALE GENOMIC DNA]</scope>
    <source>
        <strain evidence="4 5">Cla-KB-P134</strain>
    </source>
</reference>